<dbReference type="Gene3D" id="3.40.50.980">
    <property type="match status" value="2"/>
</dbReference>
<reference evidence="8 9" key="1">
    <citation type="submission" date="2019-03" db="EMBL/GenBank/DDBJ databases">
        <title>The genome sequence of a newly discovered highly antifungal drug resistant Aspergillus species, Aspergillus tanneri NIH 1004.</title>
        <authorList>
            <person name="Mounaud S."/>
            <person name="Singh I."/>
            <person name="Joardar V."/>
            <person name="Pakala S."/>
            <person name="Pakala S."/>
            <person name="Venepally P."/>
            <person name="Hoover J."/>
            <person name="Nierman W."/>
            <person name="Chung J."/>
            <person name="Losada L."/>
        </authorList>
    </citation>
    <scope>NUCLEOTIDE SEQUENCE [LARGE SCALE GENOMIC DNA]</scope>
    <source>
        <strain evidence="8 9">NIH1004</strain>
    </source>
</reference>
<dbReference type="InterPro" id="IPR029063">
    <property type="entry name" value="SAM-dependent_MTases_sf"/>
</dbReference>
<dbReference type="InterPro" id="IPR001031">
    <property type="entry name" value="Thioesterase"/>
</dbReference>
<dbReference type="InterPro" id="IPR020845">
    <property type="entry name" value="AMP-binding_CS"/>
</dbReference>
<dbReference type="Pfam" id="PF00668">
    <property type="entry name" value="Condensation"/>
    <property type="match status" value="2"/>
</dbReference>
<gene>
    <name evidence="8" type="ORF">EYZ11_004028</name>
</gene>
<dbReference type="Pfam" id="PF13193">
    <property type="entry name" value="AMP-binding_C"/>
    <property type="match status" value="2"/>
</dbReference>
<dbReference type="InterPro" id="IPR000873">
    <property type="entry name" value="AMP-dep_synth/lig_dom"/>
</dbReference>
<dbReference type="PROSITE" id="PS00455">
    <property type="entry name" value="AMP_BINDING"/>
    <property type="match status" value="3"/>
</dbReference>
<dbReference type="Gene3D" id="3.30.559.30">
    <property type="entry name" value="Nonribosomal peptide synthetase, condensation domain"/>
    <property type="match status" value="3"/>
</dbReference>
<dbReference type="GO" id="GO:0043041">
    <property type="term" value="P:amino acid activation for nonribosomal peptide biosynthetic process"/>
    <property type="evidence" value="ECO:0007669"/>
    <property type="project" value="TreeGrafter"/>
</dbReference>
<evidence type="ECO:0000259" key="7">
    <source>
        <dbReference type="PROSITE" id="PS50075"/>
    </source>
</evidence>
<dbReference type="Pfam" id="PF00501">
    <property type="entry name" value="AMP-binding"/>
    <property type="match status" value="3"/>
</dbReference>
<dbReference type="SUPFAM" id="SSF47336">
    <property type="entry name" value="ACP-like"/>
    <property type="match status" value="3"/>
</dbReference>
<dbReference type="EMBL" id="SOSA01000111">
    <property type="protein sequence ID" value="THC96484.1"/>
    <property type="molecule type" value="Genomic_DNA"/>
</dbReference>
<dbReference type="GO" id="GO:0044281">
    <property type="term" value="P:small molecule metabolic process"/>
    <property type="evidence" value="ECO:0007669"/>
    <property type="project" value="UniProtKB-ARBA"/>
</dbReference>
<dbReference type="InterPro" id="IPR042099">
    <property type="entry name" value="ANL_N_sf"/>
</dbReference>
<feature type="domain" description="Carrier" evidence="7">
    <location>
        <begin position="3682"/>
        <end position="3757"/>
    </location>
</feature>
<accession>A0A4V3UPU1</accession>
<feature type="region of interest" description="Disordered" evidence="6">
    <location>
        <begin position="479"/>
        <end position="498"/>
    </location>
</feature>
<dbReference type="InterPro" id="IPR029058">
    <property type="entry name" value="AB_hydrolase_fold"/>
</dbReference>
<dbReference type="Gene3D" id="3.40.50.150">
    <property type="entry name" value="Vaccinia Virus protein VP39"/>
    <property type="match status" value="1"/>
</dbReference>
<dbReference type="Proteomes" id="UP000308092">
    <property type="component" value="Unassembled WGS sequence"/>
</dbReference>
<dbReference type="NCBIfam" id="NF003417">
    <property type="entry name" value="PRK04813.1"/>
    <property type="match status" value="4"/>
</dbReference>
<dbReference type="SMART" id="SM00823">
    <property type="entry name" value="PKS_PP"/>
    <property type="match status" value="3"/>
</dbReference>
<dbReference type="Gene3D" id="1.10.1200.10">
    <property type="entry name" value="ACP-like"/>
    <property type="match status" value="2"/>
</dbReference>
<dbReference type="Gene3D" id="3.40.50.12780">
    <property type="entry name" value="N-terminal domain of ligase-like"/>
    <property type="match status" value="2"/>
</dbReference>
<dbReference type="Gene3D" id="3.30.559.10">
    <property type="entry name" value="Chloramphenicol acetyltransferase-like domain"/>
    <property type="match status" value="3"/>
</dbReference>
<dbReference type="FunFam" id="3.30.300.30:FF:000015">
    <property type="entry name" value="Nonribosomal peptide synthase SidD"/>
    <property type="match status" value="2"/>
</dbReference>
<dbReference type="NCBIfam" id="TIGR01733">
    <property type="entry name" value="AA-adenyl-dom"/>
    <property type="match status" value="3"/>
</dbReference>
<evidence type="ECO:0000313" key="9">
    <source>
        <dbReference type="Proteomes" id="UP000308092"/>
    </source>
</evidence>
<dbReference type="VEuPathDB" id="FungiDB:EYZ11_004028"/>
<evidence type="ECO:0000256" key="6">
    <source>
        <dbReference type="SAM" id="MobiDB-lite"/>
    </source>
</evidence>
<dbReference type="Pfam" id="PF00975">
    <property type="entry name" value="Thioesterase"/>
    <property type="match status" value="1"/>
</dbReference>
<feature type="domain" description="Carrier" evidence="7">
    <location>
        <begin position="2564"/>
        <end position="2638"/>
    </location>
</feature>
<comment type="similarity">
    <text evidence="5">Belongs to the NRP synthetase family.</text>
</comment>
<feature type="domain" description="Carrier" evidence="7">
    <location>
        <begin position="1062"/>
        <end position="1136"/>
    </location>
</feature>
<dbReference type="InterPro" id="IPR010071">
    <property type="entry name" value="AA_adenyl_dom"/>
</dbReference>
<feature type="region of interest" description="Disordered" evidence="6">
    <location>
        <begin position="3513"/>
        <end position="3534"/>
    </location>
</feature>
<dbReference type="InterPro" id="IPR001242">
    <property type="entry name" value="Condensation_dom"/>
</dbReference>
<comment type="caution">
    <text evidence="8">The sequence shown here is derived from an EMBL/GenBank/DDBJ whole genome shotgun (WGS) entry which is preliminary data.</text>
</comment>
<keyword evidence="1" id="KW-0596">Phosphopantetheine</keyword>
<dbReference type="GO" id="GO:0016874">
    <property type="term" value="F:ligase activity"/>
    <property type="evidence" value="ECO:0007669"/>
    <property type="project" value="UniProtKB-KW"/>
</dbReference>
<feature type="region of interest" description="Disordered" evidence="6">
    <location>
        <begin position="2635"/>
        <end position="2656"/>
    </location>
</feature>
<dbReference type="GO" id="GO:0031177">
    <property type="term" value="F:phosphopantetheine binding"/>
    <property type="evidence" value="ECO:0007669"/>
    <property type="project" value="InterPro"/>
</dbReference>
<name>A0A4V3UPU1_9EURO</name>
<dbReference type="CDD" id="cd19531">
    <property type="entry name" value="LCL_NRPS-like"/>
    <property type="match status" value="1"/>
</dbReference>
<keyword evidence="3" id="KW-0436">Ligase</keyword>
<dbReference type="Gene3D" id="3.40.50.1820">
    <property type="entry name" value="alpha/beta hydrolase"/>
    <property type="match status" value="2"/>
</dbReference>
<dbReference type="FunFam" id="3.30.300.30:FF:000084">
    <property type="entry name" value="Enniatin synthase"/>
    <property type="match status" value="1"/>
</dbReference>
<dbReference type="SUPFAM" id="SSF53335">
    <property type="entry name" value="S-adenosyl-L-methionine-dependent methyltransferases"/>
    <property type="match status" value="1"/>
</dbReference>
<dbReference type="InterPro" id="IPR020806">
    <property type="entry name" value="PKS_PP-bd"/>
</dbReference>
<dbReference type="CDD" id="cd02440">
    <property type="entry name" value="AdoMet_MTases"/>
    <property type="match status" value="1"/>
</dbReference>
<dbReference type="InterPro" id="IPR036736">
    <property type="entry name" value="ACP-like_sf"/>
</dbReference>
<dbReference type="SUPFAM" id="SSF53474">
    <property type="entry name" value="alpha/beta-Hydrolases"/>
    <property type="match status" value="1"/>
</dbReference>
<dbReference type="SUPFAM" id="SSF56801">
    <property type="entry name" value="Acetyl-CoA synthetase-like"/>
    <property type="match status" value="3"/>
</dbReference>
<evidence type="ECO:0000256" key="1">
    <source>
        <dbReference type="ARBA" id="ARBA00022450"/>
    </source>
</evidence>
<dbReference type="Pfam" id="PF00550">
    <property type="entry name" value="PP-binding"/>
    <property type="match status" value="3"/>
</dbReference>
<dbReference type="PROSITE" id="PS00012">
    <property type="entry name" value="PHOSPHOPANTETHEINE"/>
    <property type="match status" value="1"/>
</dbReference>
<evidence type="ECO:0000313" key="8">
    <source>
        <dbReference type="EMBL" id="THC96484.1"/>
    </source>
</evidence>
<evidence type="ECO:0000256" key="2">
    <source>
        <dbReference type="ARBA" id="ARBA00022553"/>
    </source>
</evidence>
<dbReference type="InterPro" id="IPR023213">
    <property type="entry name" value="CAT-like_dom_sf"/>
</dbReference>
<dbReference type="InterPro" id="IPR009081">
    <property type="entry name" value="PP-bd_ACP"/>
</dbReference>
<dbReference type="CDD" id="cd05930">
    <property type="entry name" value="A_NRPS"/>
    <property type="match status" value="3"/>
</dbReference>
<proteinExistence type="inferred from homology"/>
<keyword evidence="2" id="KW-0597">Phosphoprotein</keyword>
<dbReference type="PANTHER" id="PTHR45527:SF1">
    <property type="entry name" value="FATTY ACID SYNTHASE"/>
    <property type="match status" value="1"/>
</dbReference>
<dbReference type="InterPro" id="IPR045851">
    <property type="entry name" value="AMP-bd_C_sf"/>
</dbReference>
<feature type="compositionally biased region" description="Polar residues" evidence="6">
    <location>
        <begin position="3516"/>
        <end position="3532"/>
    </location>
</feature>
<dbReference type="InterPro" id="IPR025110">
    <property type="entry name" value="AMP-bd_C"/>
</dbReference>
<dbReference type="Gene3D" id="2.30.38.10">
    <property type="entry name" value="Luciferase, Domain 3"/>
    <property type="match status" value="1"/>
</dbReference>
<evidence type="ECO:0000256" key="5">
    <source>
        <dbReference type="ARBA" id="ARBA00029454"/>
    </source>
</evidence>
<protein>
    <recommendedName>
        <fullName evidence="7">Carrier domain-containing protein</fullName>
    </recommendedName>
</protein>
<dbReference type="InterPro" id="IPR006162">
    <property type="entry name" value="Ppantetheine_attach_site"/>
</dbReference>
<dbReference type="PROSITE" id="PS50075">
    <property type="entry name" value="CARRIER"/>
    <property type="match status" value="3"/>
</dbReference>
<organism evidence="8 9">
    <name type="scientific">Aspergillus tanneri</name>
    <dbReference type="NCBI Taxonomy" id="1220188"/>
    <lineage>
        <taxon>Eukaryota</taxon>
        <taxon>Fungi</taxon>
        <taxon>Dikarya</taxon>
        <taxon>Ascomycota</taxon>
        <taxon>Pezizomycotina</taxon>
        <taxon>Eurotiomycetes</taxon>
        <taxon>Eurotiomycetidae</taxon>
        <taxon>Eurotiales</taxon>
        <taxon>Aspergillaceae</taxon>
        <taxon>Aspergillus</taxon>
        <taxon>Aspergillus subgen. Circumdati</taxon>
    </lineage>
</organism>
<dbReference type="SUPFAM" id="SSF52777">
    <property type="entry name" value="CoA-dependent acyltransferases"/>
    <property type="match status" value="6"/>
</dbReference>
<dbReference type="GO" id="GO:0044550">
    <property type="term" value="P:secondary metabolite biosynthetic process"/>
    <property type="evidence" value="ECO:0007669"/>
    <property type="project" value="UniProtKB-ARBA"/>
</dbReference>
<keyword evidence="9" id="KW-1185">Reference proteome</keyword>
<dbReference type="PANTHER" id="PTHR45527">
    <property type="entry name" value="NONRIBOSOMAL PEPTIDE SYNTHETASE"/>
    <property type="match status" value="1"/>
</dbReference>
<sequence length="4021" mass="444850">MVCFVTDDGAQPCSPQKAIINVVNNVGIPTKCVQAIYAPSKLQEEMILATMMDPNHRVYMETYHFTTPQVVTADRLYDATHAIARRHAVLRSIFCWNDSAHDLESSLISMMVLDVDYVGRQGRLVREYPSSASGFQPCPARFRIVGHPESAREEEWLGEMPWKISVAPSPDGQGSFLSLSYHHALMDGTTARQLLLCIQEEIKSPGSVETESNFFVACKELESRCSPDIQIQLREKLSGAKAQLTPLGEQVSAGQAGQAEQVRRVLTEIPARAGLAAVPAWMARLALAMALCTFQGTTEAVFLEIKSGRGLLSPVSQRVLGPVLVSQLRWVDFRSEASLLGIAQSLRSAGDIDHAFSTGQLRSFFPELSRHLEVCLVCQTNESYPSNGVGDWAWSGREAEMDIPLVVELLPPQQSFFDVSIRYDRRQFKDETISAFQTFFCTSLEWLQDVHTELEGYDLPHAVDRIRVGNRTLDSYIGSTKTQAKSHSPDEWQENPPNLLSDEQQRTLDQWSRLATPFRTTDTAIAGDVCAHQIVEWQASKTPQKIAVQYELSEFLTYGELDDRCNRVAGALGGYLGRLRAESLDEQDIIPICFDKGVDMVVAILATLKSGAAYSAIDRDHPADRIASILDITRARVVLCDGGPGTEKVYDVAKRTGALVITLRELLGMYDQDKLPLNLPKATQPTSSLACVQFTSGTTGVPKGVMIEHRNLVAFMRVNEPDYMGNWTSCHLQLANYTFDISISDVFGTLGWGGRLVLGPAAKFLSSLPQWLERLSVTHLLTTPLVADLLEDQVPAHLRVLKVGGEPFHLSLIRHVPKECILINLYGPTETTVGATVYKPVPEDHSRSRIPIGQPLGSSRINILKPGSFERVAIGDVGEICIGGPQACRGYLGQPDLTDSRFKPDPFGDSSNEVLFRTGDLGRWLPDGTIDCLGRMDGQVKLRGQRIEVTEVEMRITECPQVQSCGVVKAEAEDGGALVAFVEIKSNGATAPTGEEDSNSALECIRSHLADTLPQYMVPQHLVKIDSLPRLSSDKVDRRELSSRATSLMVNRTSQQRVKYASPQDNVEKAVCDAFSEVLSCQVGVHDNFLDLGGHSITAIRAATRINRQLGTEVTFREILDCPSPASLCIRIRQHGASTDRSLSAPKLEHSEPVEQSFAQGRLWFLEQLHANLNWYLMIFAYRVRGPLRLDALEGAFSAIEKRHDTLRTTFEEKDGVNLQVVRPFHPKGLRVVPITGDDSDAKEESLRRALLKEQTTPFDLRNEAGWRPAILQMNPQDNVVSIVIHHIVGDGWSMGVLYKELTLFYSAILRGQDPLAQLPPLPLQYREYSLWQRQEVQLAKHQQQLEYWAHELEGSKPAEFYCDKRRPEVPSGQADVVNVKVKGALYHALQQFCKELQITPFIALLAAFRAAHYRMTGAEDATFGTPITNRNRVEHEGLIGLFVNMQCMRVRVMEDDTFGQLVENVKGKVTAAFANGEVPFETIVSKLQPTRVSSRNPLVQTMFAVHPQRLDRIPLEGVHGEQINVTYATRFDMEFHLYQDDEGLEGEIMFATDLFHSRTIETIVSVFYELLERGLKSPGTQVEDMPLSNGQSSLHDMGLMEIHRREYPRNSSIVDVFGQQVANNPNAIAVKDVSSQLTYSELDQKSAELARWLSSRGYPSETFIAVLAPRSCQTIVAFFGIMKANMAYLPLDLKFPDERVKTILGSIKGPRLVLTGQGVQPPAVTLENLEFVPIEHALNAGLQIESSSIEVDHPTAHSLAQVIYTSGSTGQPKGVLIEHQAIVLRAKAPDVFSEEILSGSFSHMSSIAFDATTVEIYTPLLNGGSVICIDSMTALDFDAVQKVFAREKVRAGFLPPALLSQYLVEAPSAVAEFHTLVVGGERSEPENLYKAQTLVQGEVLHLYGPTENAIFSTLYRMRGPVEDKYRGDRDVPIGRAPANSGAYVMDRQMRIVPLGVMGELVVVGDGLARGYTDPSKTRERFIMVEINGQQVRAYCTGDRARYRPADGQMEFCGRVDDQIKIRGFRVELGEVEHALVGSGLLEKAVVIMKKPEGQEAQLVAFVTEKKDAIEVSHHHDVDGEQEHEEGWRETFSSTTYNTVIEVQQTGRDFVGWTSMYDGKDIDKREMNEWLDDTIATMRNGMPPGHVLEIGTGSGMMLFNLTEGLQRYVGLDPVPRIVEFVQKTVAQTLPDLADRIEVHVGKATDLDKLEGTGIQPDLVVVNSVAQYFPSGDYMNQLIKSLLGVYKAKTLFFGDMRSYALYDQFQVTKALHRVGEKASKSSMRQRMAESVSNETEFLADPAFFTSLPERFPGLIRHVEIIPKRMRATNELSCYRFAAVVHTVHQHGHLPIHEVEKGQWIDFASTGLNREALRDILQQSSDTSVVAIANIPHNKSILERHIVEVLPSDPVDTNSDWISLLRQEANQCHALSALDLVELGRQTGFRVEVSWARQFSQKGGLDAIFHNLQPANGMERTMFRFPTDHEGRPSHEFTNTPMLQQSGPSLDKTLRAVLQKQLPSYMVPAVIKVLDDMPINNNGKIDRRALSQMTVVAQTDSPNTDTTYVAPRDYWERAVCEEFASVLGTQLGIEDNFFGHGGHSLLATRAISKIVRRLGCAISVKDLFDCPTPEALARRISSKRNEKLPDDGGEDGLGPASLPPPDVVGWHEAVHAVGIPTQHVVRVMPCTSFQEGVLSADMALGVASAYRAKMNIEFNTSLNVDILQFAWRTTVEREEMLRTAFLPTVTPLKDNGICSGAFLQAILNNESPEVRRASTIQRATPFDNTSPVDLGVGHIPISLGITQGQRSDQWNLELTIHHALYDEAYLSYVIDGLSRDYHRASNGETGSSLEQHHIPFSAFVRKLQTTDPQTASSFWKKYLHGAPGATWPIASGLKGPVDSKRPPESKVIEWKSNARTISKKLHNTPAGIARAAIALAIATHSDSDDVVLGEVSSGRSHAGFVAGPCIAAHPVRIQLSKNDSTSRQRISLETLLTLARNAYLDTIPHQQFGLQAIRKMTQNPELLPFQVLFVYQQRHAANQSTTGSPSSKFTAVRGSLGQVEFPLVVEVSCDDTTGHLGIRCVFDPILIPPTDVDWILQHVVDALNLVADEVTSGLGGKARLAISANEQKMLQWFASGGGRSLCANAECMDTVDKIIHRQATRTPEKIALQFEDTEYLTYQQLDMISTKIASGIRRVLDSRIANSSKQPLVPIFFKKSVDMVVTIMAVLKAGAAFIPLNIDDPIKRLEAIFDATQPSVLIWDGIHGDEKLEALSHSTGSCLYTKKDLELVSEPVCSQTQSSLDSLAYIVFTSGSTGTPKGVMVEHRNLASFTLSDEGSNSCSWTSNRLALLEYTFDASVGDIFATLCKGGRLSLVKRENLLPRLSGWLDDLCVTHLAVTPTLGALLTDDLHGEQRLAFLNTMVFGGEPFQPSFLRQAPKELTVWNGYGPTETAIEVTACKLQGPDANLTDERAFIPIGKPTRGCQIYLLRPGTDDPVHVGAVGEICIRGPQVARGYVDQPESSASQSTPNPFQHSGQGRMYRTGDLARLHGDGLLEYLGRIDGQVKLRGLRIDLDELSSVAQRHPLVNACSVAKVEKNGQETLIAFVEIDQEGSVNERAFTNIVRNHISQHVPSYMVPDHYCFQTDPLPRTVSGKMDRKAISQMAEEKYESCLEGALNAPDTLVLATPGSLEAKIASLWSHALGVEDDLDITTPFAHMGGDSIRAIVLLALLRQNGLHLSMKDLSQSSTIQMQAAQVRDNRPSNNDGVPDYLHVHRRERSEATIILIHPFLAQSTILEPLVPLLDDRFDVILVDDPFFGKPDCPGTLTEWARSYLMDLKPLLSPREPVFLAGYSIGGLIAFEMALIWQELYKGQPDSVVLLDPGMYGPGSLPVADEGQREIAIRNSLGMLGVEPDNLALFGEHYDRLFNTLRETRQPPVYEGRCLYLALPERLQDGVAKWWQTRCTDLTTHFVLCNNHFELLKGDHIGMVGQLINTHCQMYMSTAASVSPSEPGLETPGSEASME</sequence>
<dbReference type="Gene3D" id="3.30.300.30">
    <property type="match status" value="4"/>
</dbReference>
<dbReference type="STRING" id="1220188.A0A4V3UPU1"/>
<evidence type="ECO:0000256" key="3">
    <source>
        <dbReference type="ARBA" id="ARBA00022598"/>
    </source>
</evidence>
<keyword evidence="4" id="KW-0677">Repeat</keyword>
<evidence type="ECO:0000256" key="4">
    <source>
        <dbReference type="ARBA" id="ARBA00022737"/>
    </source>
</evidence>
<dbReference type="GO" id="GO:0005737">
    <property type="term" value="C:cytoplasm"/>
    <property type="evidence" value="ECO:0007669"/>
    <property type="project" value="TreeGrafter"/>
</dbReference>